<gene>
    <name evidence="1" type="ORF">METZ01_LOCUS348017</name>
</gene>
<organism evidence="1">
    <name type="scientific">marine metagenome</name>
    <dbReference type="NCBI Taxonomy" id="408172"/>
    <lineage>
        <taxon>unclassified sequences</taxon>
        <taxon>metagenomes</taxon>
        <taxon>ecological metagenomes</taxon>
    </lineage>
</organism>
<dbReference type="EMBL" id="UINC01120586">
    <property type="protein sequence ID" value="SVC95163.1"/>
    <property type="molecule type" value="Genomic_DNA"/>
</dbReference>
<name>A0A382RBR8_9ZZZZ</name>
<accession>A0A382RBR8</accession>
<reference evidence="1" key="1">
    <citation type="submission" date="2018-05" db="EMBL/GenBank/DDBJ databases">
        <authorList>
            <person name="Lanie J.A."/>
            <person name="Ng W.-L."/>
            <person name="Kazmierczak K.M."/>
            <person name="Andrzejewski T.M."/>
            <person name="Davidsen T.M."/>
            <person name="Wayne K.J."/>
            <person name="Tettelin H."/>
            <person name="Glass J.I."/>
            <person name="Rusch D."/>
            <person name="Podicherti R."/>
            <person name="Tsui H.-C.T."/>
            <person name="Winkler M.E."/>
        </authorList>
    </citation>
    <scope>NUCLEOTIDE SEQUENCE</scope>
</reference>
<evidence type="ECO:0008006" key="2">
    <source>
        <dbReference type="Google" id="ProtNLM"/>
    </source>
</evidence>
<protein>
    <recommendedName>
        <fullName evidence="2">Plastid lipid-associated protein/fibrillin conserved domain-containing protein</fullName>
    </recommendedName>
</protein>
<dbReference type="AlphaFoldDB" id="A0A382RBR8"/>
<proteinExistence type="predicted"/>
<evidence type="ECO:0000313" key="1">
    <source>
        <dbReference type="EMBL" id="SVC95163.1"/>
    </source>
</evidence>
<sequence length="166" mass="18618">MIIKEYSFPNFDEIKNLEKIANKDGSGIQFDDLLGFWKFQYVYKKGDTSIDNVSSSILQVLSASLKLSKSIGQNNEPTFEISNSIKFGVLSINFSGKAYLKGTRPLLPFYFEQLLIKILNIPIINTSLKNTDPKKRPFFSLIALGKEKKWLCARGKGGGLAIWISG</sequence>